<dbReference type="EMBL" id="KX491776">
    <property type="protein sequence ID" value="AOO94140.1"/>
    <property type="molecule type" value="Genomic_DNA"/>
</dbReference>
<organism evidence="1">
    <name type="scientific">Rhizobium leguminosarum bv. trifolii</name>
    <dbReference type="NCBI Taxonomy" id="386"/>
    <lineage>
        <taxon>Bacteria</taxon>
        <taxon>Pseudomonadati</taxon>
        <taxon>Pseudomonadota</taxon>
        <taxon>Alphaproteobacteria</taxon>
        <taxon>Hyphomicrobiales</taxon>
        <taxon>Rhizobiaceae</taxon>
        <taxon>Rhizobium/Agrobacterium group</taxon>
        <taxon>Rhizobium</taxon>
    </lineage>
</organism>
<reference evidence="1" key="1">
    <citation type="journal article" date="2015" name="BMC Genomics">
        <title>Transcriptome profiling of a Rhizobium leguminosarum bv. trifolii rosR mutant reveals the role of the transcriptional regulator RosR in motility, synthesis of cell-surface components, and other cellular processes.</title>
        <authorList>
            <person name="Rachwal K."/>
            <person name="Matczynska E."/>
            <person name="Janczarek M."/>
        </authorList>
    </citation>
    <scope>NUCLEOTIDE SEQUENCE</scope>
    <source>
        <strain evidence="1">Rt24.2</strain>
    </source>
</reference>
<proteinExistence type="predicted"/>
<sequence>MPPRHDLPPSKDPLVNVAVETMKTVQGTSQYYDRDSDPDMAQAGLVGFQEFMAKPDRRKAILTRLEGTRKRIYKI</sequence>
<name>A0A1C9I5Q1_RHILT</name>
<protein>
    <submittedName>
        <fullName evidence="1">ABC transporter substrate-binding protein</fullName>
    </submittedName>
</protein>
<accession>A0A1C9I5Q1</accession>
<evidence type="ECO:0000313" key="1">
    <source>
        <dbReference type="EMBL" id="AOO94140.1"/>
    </source>
</evidence>
<reference evidence="1" key="2">
    <citation type="journal article" date="2016" name="Front. Microbiol.">
        <title>The Regulatory Protein RosR Affects Rhizobium leguminosarum bv. trifolii Protein Profiles, Cell Surface Properties, and Symbiosis with Clover.</title>
        <authorList>
            <person name="Rachwal K."/>
            <person name="Boguszewska A."/>
            <person name="Kopcinska J."/>
            <person name="Karas M."/>
            <person name="Tchorzewski M."/>
            <person name="Janczarek M."/>
        </authorList>
    </citation>
    <scope>NUCLEOTIDE SEQUENCE</scope>
    <source>
        <strain evidence="1">Rt24.2</strain>
    </source>
</reference>
<dbReference type="AlphaFoldDB" id="A0A1C9I5Q1"/>